<comment type="caution">
    <text evidence="1">The sequence shown here is derived from an EMBL/GenBank/DDBJ whole genome shotgun (WGS) entry which is preliminary data.</text>
</comment>
<protein>
    <submittedName>
        <fullName evidence="1">Uncharacterized protein</fullName>
    </submittedName>
</protein>
<reference evidence="1 2" key="1">
    <citation type="submission" date="2018-11" db="EMBL/GenBank/DDBJ databases">
        <title>Enterobacteriaceae from Patient.</title>
        <authorList>
            <person name="Shen C."/>
            <person name="Yang Y."/>
            <person name="Tian G."/>
        </authorList>
    </citation>
    <scope>NUCLEOTIDE SEQUENCE [LARGE SCALE GENOMIC DNA]</scope>
    <source>
        <strain evidence="1 2">GBGD28</strain>
    </source>
</reference>
<gene>
    <name evidence="1" type="ORF">EIA08_27360</name>
</gene>
<evidence type="ECO:0000313" key="1">
    <source>
        <dbReference type="EMBL" id="RRD69236.1"/>
    </source>
</evidence>
<accession>A0A3P1PBY7</accession>
<organism evidence="1 2">
    <name type="scientific">Escherichia coli</name>
    <dbReference type="NCBI Taxonomy" id="562"/>
    <lineage>
        <taxon>Bacteria</taxon>
        <taxon>Pseudomonadati</taxon>
        <taxon>Pseudomonadota</taxon>
        <taxon>Gammaproteobacteria</taxon>
        <taxon>Enterobacterales</taxon>
        <taxon>Enterobacteriaceae</taxon>
        <taxon>Escherichia</taxon>
    </lineage>
</organism>
<dbReference type="EMBL" id="RQTU01000111">
    <property type="protein sequence ID" value="RRD69236.1"/>
    <property type="molecule type" value="Genomic_DNA"/>
</dbReference>
<sequence>MGCGKAAPPTGSTLPRWLQTCRDATIGVAVPAKLRERTMENEQIAPVDFEGANRIYLADVLAEACSAFPELSDLPVPSLDGDDAAVASLLHLMRQRDEMASAIGVLNFELGKLKDDAKAARARLSDAEARIAAARDALLAGNEPEPRDAMLALVVDQIRADVQAADAAVDIKSREVGALDAQMNTAVHQIEDAIDELICSCRIARARALELALLNELRALAVHDGDKNRFNRAFVPAPELALLSSNYGQIEMLRPGRMPHLNRGVL</sequence>
<proteinExistence type="predicted"/>
<dbReference type="AlphaFoldDB" id="A0A3P1PBY7"/>
<name>A0A3P1PBY7_ECOLX</name>
<dbReference type="Proteomes" id="UP000271008">
    <property type="component" value="Unassembled WGS sequence"/>
</dbReference>
<evidence type="ECO:0000313" key="2">
    <source>
        <dbReference type="Proteomes" id="UP000271008"/>
    </source>
</evidence>
<dbReference type="RefSeq" id="WP_124831747.1">
    <property type="nucleotide sequence ID" value="NZ_RQTU01000111.1"/>
</dbReference>